<dbReference type="EMBL" id="JAKMXF010000365">
    <property type="protein sequence ID" value="KAI6645656.1"/>
    <property type="molecule type" value="Genomic_DNA"/>
</dbReference>
<evidence type="ECO:0000313" key="3">
    <source>
        <dbReference type="EMBL" id="KAI6645656.1"/>
    </source>
</evidence>
<organism evidence="3 4">
    <name type="scientific">Oopsacas minuta</name>
    <dbReference type="NCBI Taxonomy" id="111878"/>
    <lineage>
        <taxon>Eukaryota</taxon>
        <taxon>Metazoa</taxon>
        <taxon>Porifera</taxon>
        <taxon>Hexactinellida</taxon>
        <taxon>Hexasterophora</taxon>
        <taxon>Lyssacinosida</taxon>
        <taxon>Leucopsacidae</taxon>
        <taxon>Oopsacas</taxon>
    </lineage>
</organism>
<evidence type="ECO:0000256" key="1">
    <source>
        <dbReference type="ARBA" id="ARBA00010883"/>
    </source>
</evidence>
<gene>
    <name evidence="3" type="ORF">LOD99_12919</name>
</gene>
<comment type="caution">
    <text evidence="3">The sequence shown here is derived from an EMBL/GenBank/DDBJ whole genome shotgun (WGS) entry which is preliminary data.</text>
</comment>
<dbReference type="AlphaFoldDB" id="A0AAV7J9C6"/>
<feature type="domain" description="PX" evidence="2">
    <location>
        <begin position="164"/>
        <end position="232"/>
    </location>
</feature>
<dbReference type="GO" id="GO:0035091">
    <property type="term" value="F:phosphatidylinositol binding"/>
    <property type="evidence" value="ECO:0007669"/>
    <property type="project" value="InterPro"/>
</dbReference>
<evidence type="ECO:0000313" key="4">
    <source>
        <dbReference type="Proteomes" id="UP001165289"/>
    </source>
</evidence>
<proteinExistence type="inferred from homology"/>
<dbReference type="Pfam" id="PF00787">
    <property type="entry name" value="PX"/>
    <property type="match status" value="1"/>
</dbReference>
<protein>
    <submittedName>
        <fullName evidence="3">Sorting nexin-30</fullName>
    </submittedName>
</protein>
<comment type="similarity">
    <text evidence="1">Belongs to the sorting nexin family.</text>
</comment>
<dbReference type="InterPro" id="IPR027267">
    <property type="entry name" value="AH/BAR_dom_sf"/>
</dbReference>
<evidence type="ECO:0000259" key="2">
    <source>
        <dbReference type="Pfam" id="PF00787"/>
    </source>
</evidence>
<reference evidence="3 4" key="1">
    <citation type="journal article" date="2023" name="BMC Biol.">
        <title>The compact genome of the sponge Oopsacas minuta (Hexactinellida) is lacking key metazoan core genes.</title>
        <authorList>
            <person name="Santini S."/>
            <person name="Schenkelaars Q."/>
            <person name="Jourda C."/>
            <person name="Duchesne M."/>
            <person name="Belahbib H."/>
            <person name="Rocher C."/>
            <person name="Selva M."/>
            <person name="Riesgo A."/>
            <person name="Vervoort M."/>
            <person name="Leys S.P."/>
            <person name="Kodjabachian L."/>
            <person name="Le Bivic A."/>
            <person name="Borchiellini C."/>
            <person name="Claverie J.M."/>
            <person name="Renard E."/>
        </authorList>
    </citation>
    <scope>NUCLEOTIDE SEQUENCE [LARGE SCALE GENOMIC DNA]</scope>
    <source>
        <strain evidence="3">SPO-2</strain>
    </source>
</reference>
<dbReference type="SUPFAM" id="SSF64268">
    <property type="entry name" value="PX domain"/>
    <property type="match status" value="1"/>
</dbReference>
<dbReference type="GO" id="GO:0034498">
    <property type="term" value="P:early endosome to Golgi transport"/>
    <property type="evidence" value="ECO:0007669"/>
    <property type="project" value="TreeGrafter"/>
</dbReference>
<sequence>MSCSYEEALNQLSDSKIAILRLNEDLAQAKYELCDSVRKLEALTEVLENKGIDLNNEEVMENIEKEVDNTSFSLHKLSVSNDRDSLETISCKLCGEVVEFENMDSHSKRCSTSSPIKEADISKWIEDITRQDNSLAITLTRSNPLSGETAPFKVITKMKLSDNKHSCVEVYRSHGDFYWLHSAIQAVCPERIIPPLQHHISLYETITEFQRFLNRLSSHINLRTHPVLYTFLFGSNEKIRLSRISYRQSRSELISTPPEYRPQTRAGDQETSLADTKNYLQSLEGNLLGLLNHFQEIRKLNYGGAGKWLEAVSANEPRDTYTKVVIKDISKIFKSMNNQEGEDSIEDWTFVQNLQSTIQYITSAKGLLERIEQSMDKYLFWEEEVQNCENANYQHSSYTPSNHGDTTPICYSLTDSNEDLSVFDDSGLSESGASSNNGVQSPSVAYANSSLSQKWAEANSQCRSAREELENMCNNLAEELIHFDYLKEKDLKNILIDFVNTQHELMQKQQSKWYAMKLLLESPIEIGNRSIEFIYEEQEAT</sequence>
<name>A0AAV7J9C6_9METZ</name>
<accession>A0AAV7J9C6</accession>
<dbReference type="Gene3D" id="1.20.1270.60">
    <property type="entry name" value="Arfaptin homology (AH) domain/BAR domain"/>
    <property type="match status" value="1"/>
</dbReference>
<dbReference type="PANTHER" id="PTHR10555">
    <property type="entry name" value="SORTING NEXIN"/>
    <property type="match status" value="1"/>
</dbReference>
<keyword evidence="4" id="KW-1185">Reference proteome</keyword>
<dbReference type="Proteomes" id="UP001165289">
    <property type="component" value="Unassembled WGS sequence"/>
</dbReference>
<dbReference type="PANTHER" id="PTHR10555:SF170">
    <property type="entry name" value="FI18122P1"/>
    <property type="match status" value="1"/>
</dbReference>
<dbReference type="Gene3D" id="3.30.1520.10">
    <property type="entry name" value="Phox-like domain"/>
    <property type="match status" value="1"/>
</dbReference>
<dbReference type="InterPro" id="IPR001683">
    <property type="entry name" value="PX_dom"/>
</dbReference>
<dbReference type="GO" id="GO:0010008">
    <property type="term" value="C:endosome membrane"/>
    <property type="evidence" value="ECO:0007669"/>
    <property type="project" value="TreeGrafter"/>
</dbReference>
<dbReference type="GO" id="GO:0005829">
    <property type="term" value="C:cytosol"/>
    <property type="evidence" value="ECO:0007669"/>
    <property type="project" value="GOC"/>
</dbReference>
<dbReference type="InterPro" id="IPR036871">
    <property type="entry name" value="PX_dom_sf"/>
</dbReference>